<dbReference type="EMBL" id="ML995540">
    <property type="protein sequence ID" value="KAF2135975.1"/>
    <property type="molecule type" value="Genomic_DNA"/>
</dbReference>
<gene>
    <name evidence="2" type="ORF">K452DRAFT_292770</name>
</gene>
<evidence type="ECO:0000313" key="3">
    <source>
        <dbReference type="Proteomes" id="UP000799438"/>
    </source>
</evidence>
<dbReference type="Proteomes" id="UP000799438">
    <property type="component" value="Unassembled WGS sequence"/>
</dbReference>
<evidence type="ECO:0000313" key="2">
    <source>
        <dbReference type="EMBL" id="KAF2135975.1"/>
    </source>
</evidence>
<feature type="region of interest" description="Disordered" evidence="1">
    <location>
        <begin position="48"/>
        <end position="74"/>
    </location>
</feature>
<name>A0A6A6AYC7_9PEZI</name>
<protein>
    <submittedName>
        <fullName evidence="2">Uncharacterized protein</fullName>
    </submittedName>
</protein>
<proteinExistence type="predicted"/>
<dbReference type="RefSeq" id="XP_033391693.1">
    <property type="nucleotide sequence ID" value="XM_033541440.1"/>
</dbReference>
<dbReference type="GeneID" id="54298936"/>
<reference evidence="2" key="1">
    <citation type="journal article" date="2020" name="Stud. Mycol.">
        <title>101 Dothideomycetes genomes: a test case for predicting lifestyles and emergence of pathogens.</title>
        <authorList>
            <person name="Haridas S."/>
            <person name="Albert R."/>
            <person name="Binder M."/>
            <person name="Bloem J."/>
            <person name="Labutti K."/>
            <person name="Salamov A."/>
            <person name="Andreopoulos B."/>
            <person name="Baker S."/>
            <person name="Barry K."/>
            <person name="Bills G."/>
            <person name="Bluhm B."/>
            <person name="Cannon C."/>
            <person name="Castanera R."/>
            <person name="Culley D."/>
            <person name="Daum C."/>
            <person name="Ezra D."/>
            <person name="Gonzalez J."/>
            <person name="Henrissat B."/>
            <person name="Kuo A."/>
            <person name="Liang C."/>
            <person name="Lipzen A."/>
            <person name="Lutzoni F."/>
            <person name="Magnuson J."/>
            <person name="Mondo S."/>
            <person name="Nolan M."/>
            <person name="Ohm R."/>
            <person name="Pangilinan J."/>
            <person name="Park H.-J."/>
            <person name="Ramirez L."/>
            <person name="Alfaro M."/>
            <person name="Sun H."/>
            <person name="Tritt A."/>
            <person name="Yoshinaga Y."/>
            <person name="Zwiers L.-H."/>
            <person name="Turgeon B."/>
            <person name="Goodwin S."/>
            <person name="Spatafora J."/>
            <person name="Crous P."/>
            <person name="Grigoriev I."/>
        </authorList>
    </citation>
    <scope>NUCLEOTIDE SEQUENCE</scope>
    <source>
        <strain evidence="2">CBS 121167</strain>
    </source>
</reference>
<keyword evidence="3" id="KW-1185">Reference proteome</keyword>
<dbReference type="AlphaFoldDB" id="A0A6A6AYC7"/>
<evidence type="ECO:0000256" key="1">
    <source>
        <dbReference type="SAM" id="MobiDB-lite"/>
    </source>
</evidence>
<feature type="compositionally biased region" description="Basic residues" evidence="1">
    <location>
        <begin position="58"/>
        <end position="74"/>
    </location>
</feature>
<sequence>MRPALPVFVPASTALGNASVPFDAGVLHTEMHPAVAIKRAQVDRALQAEKAQAVGRGGARRVSRGRGRGHGSGC</sequence>
<accession>A0A6A6AYC7</accession>
<organism evidence="2 3">
    <name type="scientific">Aplosporella prunicola CBS 121167</name>
    <dbReference type="NCBI Taxonomy" id="1176127"/>
    <lineage>
        <taxon>Eukaryota</taxon>
        <taxon>Fungi</taxon>
        <taxon>Dikarya</taxon>
        <taxon>Ascomycota</taxon>
        <taxon>Pezizomycotina</taxon>
        <taxon>Dothideomycetes</taxon>
        <taxon>Dothideomycetes incertae sedis</taxon>
        <taxon>Botryosphaeriales</taxon>
        <taxon>Aplosporellaceae</taxon>
        <taxon>Aplosporella</taxon>
    </lineage>
</organism>